<accession>A0AAV0WVE4</accession>
<dbReference type="AlphaFoldDB" id="A0AAV0WVE4"/>
<evidence type="ECO:0000313" key="3">
    <source>
        <dbReference type="Proteomes" id="UP001160148"/>
    </source>
</evidence>
<keyword evidence="3" id="KW-1185">Reference proteome</keyword>
<reference evidence="2 3" key="1">
    <citation type="submission" date="2023-01" db="EMBL/GenBank/DDBJ databases">
        <authorList>
            <person name="Whitehead M."/>
        </authorList>
    </citation>
    <scope>NUCLEOTIDE SEQUENCE [LARGE SCALE GENOMIC DNA]</scope>
</reference>
<name>A0AAV0WVE4_9HEMI</name>
<evidence type="ECO:0000256" key="1">
    <source>
        <dbReference type="SAM" id="MobiDB-lite"/>
    </source>
</evidence>
<dbReference type="EMBL" id="CARXXK010000002">
    <property type="protein sequence ID" value="CAI6359653.1"/>
    <property type="molecule type" value="Genomic_DNA"/>
</dbReference>
<sequence>MDEIDCLQSEEDIENILQVCEGQNDHLGSDSLDSEQCHTTQVEENRPGTGNNSELINQRQQKIQHKRALSVKCLEKQAKKKW</sequence>
<gene>
    <name evidence="2" type="ORF">MEUPH1_LOCUS15042</name>
</gene>
<organism evidence="2 3">
    <name type="scientific">Macrosiphum euphorbiae</name>
    <name type="common">potato aphid</name>
    <dbReference type="NCBI Taxonomy" id="13131"/>
    <lineage>
        <taxon>Eukaryota</taxon>
        <taxon>Metazoa</taxon>
        <taxon>Ecdysozoa</taxon>
        <taxon>Arthropoda</taxon>
        <taxon>Hexapoda</taxon>
        <taxon>Insecta</taxon>
        <taxon>Pterygota</taxon>
        <taxon>Neoptera</taxon>
        <taxon>Paraneoptera</taxon>
        <taxon>Hemiptera</taxon>
        <taxon>Sternorrhyncha</taxon>
        <taxon>Aphidomorpha</taxon>
        <taxon>Aphidoidea</taxon>
        <taxon>Aphididae</taxon>
        <taxon>Macrosiphini</taxon>
        <taxon>Macrosiphum</taxon>
    </lineage>
</organism>
<feature type="compositionally biased region" description="Polar residues" evidence="1">
    <location>
        <begin position="47"/>
        <end position="61"/>
    </location>
</feature>
<dbReference type="Proteomes" id="UP001160148">
    <property type="component" value="Unassembled WGS sequence"/>
</dbReference>
<evidence type="ECO:0000313" key="2">
    <source>
        <dbReference type="EMBL" id="CAI6359653.1"/>
    </source>
</evidence>
<proteinExistence type="predicted"/>
<comment type="caution">
    <text evidence="2">The sequence shown here is derived from an EMBL/GenBank/DDBJ whole genome shotgun (WGS) entry which is preliminary data.</text>
</comment>
<protein>
    <submittedName>
        <fullName evidence="2">Uncharacterized protein</fullName>
    </submittedName>
</protein>
<feature type="region of interest" description="Disordered" evidence="1">
    <location>
        <begin position="29"/>
        <end position="63"/>
    </location>
</feature>